<accession>A0A1D2JDC5</accession>
<reference evidence="3 4" key="1">
    <citation type="submission" date="2016-06" db="EMBL/GenBank/DDBJ databases">
        <authorList>
            <person name="Kjaerup R.B."/>
            <person name="Dalgaard T.S."/>
            <person name="Juul-Madsen H.R."/>
        </authorList>
    </citation>
    <scope>NUCLEOTIDE SEQUENCE [LARGE SCALE GENOMIC DNA]</scope>
    <source>
        <strain evidence="3 4">Pb300</strain>
    </source>
</reference>
<feature type="compositionally biased region" description="Basic and acidic residues" evidence="1">
    <location>
        <begin position="145"/>
        <end position="154"/>
    </location>
</feature>
<dbReference type="VEuPathDB" id="FungiDB:PABG_05968"/>
<evidence type="ECO:0000256" key="1">
    <source>
        <dbReference type="SAM" id="MobiDB-lite"/>
    </source>
</evidence>
<dbReference type="AlphaFoldDB" id="A0A1D2JDC5"/>
<sequence length="196" mass="22648">MRLFYLLAILYKIVTTSLGAPINDDGILATRDPLGFASLAAREIDPDPLCMAPEAKDRRDTTPQAQEARLNEKRQFEYGGYDRLKKTKRQRQFGYSGYGNSNNNHDSNQPRKGKRQDQFGYSDYDDQPKREKRQDQFSYSDYDDQPMKGKRWDGVKYFGKSIDPEQMADPVPELEQEQNITPIDKRGDHGDNRDSP</sequence>
<evidence type="ECO:0000313" key="3">
    <source>
        <dbReference type="EMBL" id="ODH26952.1"/>
    </source>
</evidence>
<feature type="compositionally biased region" description="Basic and acidic residues" evidence="1">
    <location>
        <begin position="126"/>
        <end position="135"/>
    </location>
</feature>
<proteinExistence type="predicted"/>
<dbReference type="VEuPathDB" id="FungiDB:PADG_06759"/>
<evidence type="ECO:0000256" key="2">
    <source>
        <dbReference type="SAM" id="SignalP"/>
    </source>
</evidence>
<protein>
    <submittedName>
        <fullName evidence="3">Uncharacterized protein</fullName>
    </submittedName>
</protein>
<organism evidence="3 4">
    <name type="scientific">Paracoccidioides brasiliensis</name>
    <dbReference type="NCBI Taxonomy" id="121759"/>
    <lineage>
        <taxon>Eukaryota</taxon>
        <taxon>Fungi</taxon>
        <taxon>Dikarya</taxon>
        <taxon>Ascomycota</taxon>
        <taxon>Pezizomycotina</taxon>
        <taxon>Eurotiomycetes</taxon>
        <taxon>Eurotiomycetidae</taxon>
        <taxon>Onygenales</taxon>
        <taxon>Ajellomycetaceae</taxon>
        <taxon>Paracoccidioides</taxon>
    </lineage>
</organism>
<feature type="region of interest" description="Disordered" evidence="1">
    <location>
        <begin position="93"/>
        <end position="196"/>
    </location>
</feature>
<comment type="caution">
    <text evidence="3">The sequence shown here is derived from an EMBL/GenBank/DDBJ whole genome shotgun (WGS) entry which is preliminary data.</text>
</comment>
<evidence type="ECO:0000313" key="4">
    <source>
        <dbReference type="Proteomes" id="UP000242814"/>
    </source>
</evidence>
<gene>
    <name evidence="3" type="ORF">ACO22_04350</name>
</gene>
<dbReference type="Proteomes" id="UP000242814">
    <property type="component" value="Unassembled WGS sequence"/>
</dbReference>
<feature type="signal peptide" evidence="2">
    <location>
        <begin position="1"/>
        <end position="19"/>
    </location>
</feature>
<feature type="compositionally biased region" description="Basic and acidic residues" evidence="1">
    <location>
        <begin position="183"/>
        <end position="196"/>
    </location>
</feature>
<feature type="compositionally biased region" description="Low complexity" evidence="1">
    <location>
        <begin position="94"/>
        <end position="104"/>
    </location>
</feature>
<feature type="chain" id="PRO_5008902396" evidence="2">
    <location>
        <begin position="20"/>
        <end position="196"/>
    </location>
</feature>
<name>A0A1D2JDC5_PARBR</name>
<dbReference type="EMBL" id="LZYO01000170">
    <property type="protein sequence ID" value="ODH26952.1"/>
    <property type="molecule type" value="Genomic_DNA"/>
</dbReference>
<keyword evidence="2" id="KW-0732">Signal</keyword>